<dbReference type="Proteomes" id="UP001215598">
    <property type="component" value="Unassembled WGS sequence"/>
</dbReference>
<sequence>MNEVQASYPEVVKEIIAQLKDLRTAGAPLSLATVRCIIIAIIEEQAPDIFGRQFKDGSKFRVSDSFCRKFLDKTLAWSMRKATKAAQKLPADA</sequence>
<feature type="non-terminal residue" evidence="1">
    <location>
        <position position="93"/>
    </location>
</feature>
<comment type="caution">
    <text evidence="1">The sequence shown here is derived from an EMBL/GenBank/DDBJ whole genome shotgun (WGS) entry which is preliminary data.</text>
</comment>
<protein>
    <submittedName>
        <fullName evidence="1">Uncharacterized protein</fullName>
    </submittedName>
</protein>
<accession>A0AAD7IJM0</accession>
<gene>
    <name evidence="1" type="ORF">B0H16DRAFT_1322171</name>
</gene>
<organism evidence="1 2">
    <name type="scientific">Mycena metata</name>
    <dbReference type="NCBI Taxonomy" id="1033252"/>
    <lineage>
        <taxon>Eukaryota</taxon>
        <taxon>Fungi</taxon>
        <taxon>Dikarya</taxon>
        <taxon>Basidiomycota</taxon>
        <taxon>Agaricomycotina</taxon>
        <taxon>Agaricomycetes</taxon>
        <taxon>Agaricomycetidae</taxon>
        <taxon>Agaricales</taxon>
        <taxon>Marasmiineae</taxon>
        <taxon>Mycenaceae</taxon>
        <taxon>Mycena</taxon>
    </lineage>
</organism>
<keyword evidence="2" id="KW-1185">Reference proteome</keyword>
<dbReference type="EMBL" id="JARKIB010000087">
    <property type="protein sequence ID" value="KAJ7744393.1"/>
    <property type="molecule type" value="Genomic_DNA"/>
</dbReference>
<evidence type="ECO:0000313" key="2">
    <source>
        <dbReference type="Proteomes" id="UP001215598"/>
    </source>
</evidence>
<proteinExistence type="predicted"/>
<dbReference type="AlphaFoldDB" id="A0AAD7IJM0"/>
<reference evidence="1" key="1">
    <citation type="submission" date="2023-03" db="EMBL/GenBank/DDBJ databases">
        <title>Massive genome expansion in bonnet fungi (Mycena s.s.) driven by repeated elements and novel gene families across ecological guilds.</title>
        <authorList>
            <consortium name="Lawrence Berkeley National Laboratory"/>
            <person name="Harder C.B."/>
            <person name="Miyauchi S."/>
            <person name="Viragh M."/>
            <person name="Kuo A."/>
            <person name="Thoen E."/>
            <person name="Andreopoulos B."/>
            <person name="Lu D."/>
            <person name="Skrede I."/>
            <person name="Drula E."/>
            <person name="Henrissat B."/>
            <person name="Morin E."/>
            <person name="Kohler A."/>
            <person name="Barry K."/>
            <person name="LaButti K."/>
            <person name="Morin E."/>
            <person name="Salamov A."/>
            <person name="Lipzen A."/>
            <person name="Mereny Z."/>
            <person name="Hegedus B."/>
            <person name="Baldrian P."/>
            <person name="Stursova M."/>
            <person name="Weitz H."/>
            <person name="Taylor A."/>
            <person name="Grigoriev I.V."/>
            <person name="Nagy L.G."/>
            <person name="Martin F."/>
            <person name="Kauserud H."/>
        </authorList>
    </citation>
    <scope>NUCLEOTIDE SEQUENCE</scope>
    <source>
        <strain evidence="1">CBHHK182m</strain>
    </source>
</reference>
<name>A0AAD7IJM0_9AGAR</name>
<evidence type="ECO:0000313" key="1">
    <source>
        <dbReference type="EMBL" id="KAJ7744393.1"/>
    </source>
</evidence>